<dbReference type="OrthoDB" id="626167at2759"/>
<evidence type="ECO:0000259" key="2">
    <source>
        <dbReference type="PROSITE" id="PS51823"/>
    </source>
</evidence>
<dbReference type="Proteomes" id="UP000241769">
    <property type="component" value="Unassembled WGS sequence"/>
</dbReference>
<feature type="domain" description="Clu" evidence="2">
    <location>
        <begin position="290"/>
        <end position="539"/>
    </location>
</feature>
<dbReference type="Pfam" id="PF12807">
    <property type="entry name" value="eIF3_p135"/>
    <property type="match status" value="1"/>
</dbReference>
<organism evidence="3 4">
    <name type="scientific">Planoprotostelium fungivorum</name>
    <dbReference type="NCBI Taxonomy" id="1890364"/>
    <lineage>
        <taxon>Eukaryota</taxon>
        <taxon>Amoebozoa</taxon>
        <taxon>Evosea</taxon>
        <taxon>Variosea</taxon>
        <taxon>Cavosteliida</taxon>
        <taxon>Cavosteliaceae</taxon>
        <taxon>Planoprotostelium</taxon>
    </lineage>
</organism>
<protein>
    <recommendedName>
        <fullName evidence="2">Clu domain-containing protein</fullName>
    </recommendedName>
</protein>
<reference evidence="3 4" key="1">
    <citation type="journal article" date="2018" name="Genome Biol. Evol.">
        <title>Multiple Roots of Fruiting Body Formation in Amoebozoa.</title>
        <authorList>
            <person name="Hillmann F."/>
            <person name="Forbes G."/>
            <person name="Novohradska S."/>
            <person name="Ferling I."/>
            <person name="Riege K."/>
            <person name="Groth M."/>
            <person name="Westermann M."/>
            <person name="Marz M."/>
            <person name="Spaller T."/>
            <person name="Winckler T."/>
            <person name="Schaap P."/>
            <person name="Glockner G."/>
        </authorList>
    </citation>
    <scope>NUCLEOTIDE SEQUENCE [LARGE SCALE GENOMIC DNA]</scope>
    <source>
        <strain evidence="3 4">Jena</strain>
    </source>
</reference>
<accession>A0A2P6NFW4</accession>
<dbReference type="InterPro" id="IPR011990">
    <property type="entry name" value="TPR-like_helical_dom_sf"/>
</dbReference>
<dbReference type="InterPro" id="IPR027523">
    <property type="entry name" value="CLU_prot"/>
</dbReference>
<evidence type="ECO:0000313" key="3">
    <source>
        <dbReference type="EMBL" id="PRP82853.1"/>
    </source>
</evidence>
<dbReference type="InParanoid" id="A0A2P6NFW4"/>
<dbReference type="InterPro" id="IPR033646">
    <property type="entry name" value="CLU-central"/>
</dbReference>
<dbReference type="GO" id="GO:0005737">
    <property type="term" value="C:cytoplasm"/>
    <property type="evidence" value="ECO:0007669"/>
    <property type="project" value="TreeGrafter"/>
</dbReference>
<dbReference type="Gene3D" id="1.25.40.10">
    <property type="entry name" value="Tetratricopeptide repeat domain"/>
    <property type="match status" value="2"/>
</dbReference>
<evidence type="ECO:0000313" key="4">
    <source>
        <dbReference type="Proteomes" id="UP000241769"/>
    </source>
</evidence>
<dbReference type="EMBL" id="MDYQ01000094">
    <property type="protein sequence ID" value="PRP82853.1"/>
    <property type="molecule type" value="Genomic_DNA"/>
</dbReference>
<dbReference type="AlphaFoldDB" id="A0A2P6NFW4"/>
<dbReference type="SUPFAM" id="SSF48452">
    <property type="entry name" value="TPR-like"/>
    <property type="match status" value="1"/>
</dbReference>
<gene>
    <name evidence="3" type="ORF">PROFUN_04716</name>
</gene>
<dbReference type="PROSITE" id="PS51823">
    <property type="entry name" value="CLU"/>
    <property type="match status" value="1"/>
</dbReference>
<sequence length="1184" mass="134860">MLHTSLTTKTAELLGSRLDDVVLLWVDGCAVQCLGVYELAPRGRRDDQSYIENECGNKYMRKRYLQPVPLSIPDEDAIDSIHIMERRKKILDKSEFYPTGRPTCKYAAEGCKRRNPEHFQEFAHPLDHPQVQQITSRQQKTSDLRNMFPAVEPAKPQNIAINAKRFSDFDLRGNDRGIIDPSDSISGSINRCKTQVTNLSESSSTSSGDSPKLNTVTLSGRQLLENSGYSNDSDYEERVNLFGVNIPVGSRISWKPYKEQFPSDDDFMDVDLYKKADMLSPATGYGPEHFLHNKVGPMRSSIMQERKLSSQEGETWNDEFQAVVESVRELSAPDTKQDKRQEVYQQLADLGRNFISAAKNYGKIIITEVHLDAKDKTIKPLEVAGGDKYFVQGIYFKFAVDSANLFGGDVGAIKVAGHELRSLTQVFNCWVKPLHVPMAVLVDYRGFRLIAMSTCPITESTIVYGAHNASGKCEVHMSDDSVKEKMERLGKILNLRKHIAGSEGLEICTPVDLEAHIGLDRKVYLLDFARLFPPIQPEPSIMSSFLVNLFRPEFVRTYPKPLCSDAFSSFLDRKQRIEINDDIRNATSSLLFSTVPKFASQLEEQKIEVSKKYPLIESLHHNGINVRYLGLLRAYLSKGIKYWRYIILIEMVSRTIKQMMQTKLREMAREVKTQGDVPYKKMIIRELNSIFGNRDESSAYWSHMIYNSLKRKFLISSEFVESFISKKPPGVYFPEHSRFELYSPNGKPAEFSLRDYIVRSSGKLGLVDGRSHLFSEVCKVMGLVMSVNAQQCFQFPSAFELRAPFDEVDLEDFSERVKHMNIVSHAEGFVLKLKAAKKLAPESGHLYSLAIDRFRKALSSNPDNKNSLRNLADCYEFVDASEEANIYYQRAIDCDPHDTYTLFKYACFLDKNERENPEEYYLQALEGDPNNASALCVYADWLAFTVNNEQAAEKVYEAAMRIGSASTSLLNNFGCLRLRQKRHFDAERLFKEAVNRREIHPVVYRNYTILLIELKRPKEAKETWNYYQQSRERIVRAQEQNLPLNDSNIWYQSTYKPNNLFASQPVKFNRLVDRKFHFNATGDFVTPSVSMQLLINNWVVAKQDQYYGPFPSPPAIVKAVYRSAAYYSVDHLPSEISNYVNGGSSSSIETTHRGGGTSSEGKGELMCLVAIILAFALSLDSIFE</sequence>
<keyword evidence="1" id="KW-0963">Cytoplasm</keyword>
<dbReference type="GO" id="GO:0003729">
    <property type="term" value="F:mRNA binding"/>
    <property type="evidence" value="ECO:0007669"/>
    <property type="project" value="TreeGrafter"/>
</dbReference>
<dbReference type="GO" id="GO:0048312">
    <property type="term" value="P:intracellular distribution of mitochondria"/>
    <property type="evidence" value="ECO:0007669"/>
    <property type="project" value="TreeGrafter"/>
</dbReference>
<dbReference type="PANTHER" id="PTHR12601">
    <property type="entry name" value="EUKARYOTIC TRANSLATION INITIATION FACTOR 3 SUBUNIT EIF-3"/>
    <property type="match status" value="1"/>
</dbReference>
<name>A0A2P6NFW4_9EUKA</name>
<dbReference type="PANTHER" id="PTHR12601:SF6">
    <property type="entry name" value="CLUSTERED MITOCHONDRIA PROTEIN HOMOLOG"/>
    <property type="match status" value="1"/>
</dbReference>
<proteinExistence type="predicted"/>
<comment type="caution">
    <text evidence="3">The sequence shown here is derived from an EMBL/GenBank/DDBJ whole genome shotgun (WGS) entry which is preliminary data.</text>
</comment>
<dbReference type="InterPro" id="IPR019406">
    <property type="entry name" value="APLF_PBZ"/>
</dbReference>
<keyword evidence="4" id="KW-1185">Reference proteome</keyword>
<evidence type="ECO:0000256" key="1">
    <source>
        <dbReference type="ARBA" id="ARBA00022490"/>
    </source>
</evidence>
<dbReference type="Pfam" id="PF13236">
    <property type="entry name" value="CLU"/>
    <property type="match status" value="1"/>
</dbReference>
<dbReference type="Pfam" id="PF10283">
    <property type="entry name" value="zf-CCHH"/>
    <property type="match status" value="1"/>
</dbReference>
<dbReference type="InterPro" id="IPR025697">
    <property type="entry name" value="CLU_dom"/>
</dbReference>